<evidence type="ECO:0000313" key="2">
    <source>
        <dbReference type="Proteomes" id="UP001652680"/>
    </source>
</evidence>
<dbReference type="PANTHER" id="PTHR13333">
    <property type="entry name" value="M-AAA PROTEASE-INTERACTING PROTEIN 1, MITOCHONDRIAL"/>
    <property type="match status" value="1"/>
</dbReference>
<dbReference type="EnsemblMetazoa" id="XM_017115521.2">
    <property type="protein sequence ID" value="XP_016971010.2"/>
    <property type="gene ID" value="LOC108038691"/>
</dbReference>
<protein>
    <submittedName>
        <fullName evidence="1">Uncharacterized protein</fullName>
    </submittedName>
</protein>
<evidence type="ECO:0000313" key="1">
    <source>
        <dbReference type="EnsemblMetazoa" id="XP_016971010.2"/>
    </source>
</evidence>
<accession>A0ABM5GX19</accession>
<dbReference type="GeneID" id="108038691"/>
<dbReference type="RefSeq" id="XP_016971010.2">
    <property type="nucleotide sequence ID" value="XM_017115521.2"/>
</dbReference>
<proteinExistence type="predicted"/>
<dbReference type="PANTHER" id="PTHR13333:SF5">
    <property type="entry name" value="M-AAA PROTEASE-INTERACTING PROTEIN 1, MITOCHONDRIAL"/>
    <property type="match status" value="1"/>
</dbReference>
<dbReference type="Proteomes" id="UP001652680">
    <property type="component" value="Unassembled WGS sequence"/>
</dbReference>
<reference evidence="2" key="1">
    <citation type="journal article" date="2021" name="Elife">
        <title>Highly contiguous assemblies of 101 drosophilid genomes.</title>
        <authorList>
            <person name="Kim B.Y."/>
            <person name="Wang J.R."/>
            <person name="Miller D.E."/>
            <person name="Barmina O."/>
            <person name="Delaney E."/>
            <person name="Thompson A."/>
            <person name="Comeault A.A."/>
            <person name="Peede D."/>
            <person name="D'Agostino E.R."/>
            <person name="Pelaez J."/>
            <person name="Aguilar J.M."/>
            <person name="Haji D."/>
            <person name="Matsunaga T."/>
            <person name="Armstrong E.E."/>
            <person name="Zych M."/>
            <person name="Ogawa Y."/>
            <person name="Stamenkovic-Radak M."/>
            <person name="Jelic M."/>
            <person name="Veselinovic M.S."/>
            <person name="Tanaskovic M."/>
            <person name="Eric P."/>
            <person name="Gao J.J."/>
            <person name="Katoh T.K."/>
            <person name="Toda M.J."/>
            <person name="Watabe H."/>
            <person name="Watada M."/>
            <person name="Davis J.S."/>
            <person name="Moyle L.C."/>
            <person name="Manoli G."/>
            <person name="Bertolini E."/>
            <person name="Kostal V."/>
            <person name="Hawley R.S."/>
            <person name="Takahashi A."/>
            <person name="Jones C.D."/>
            <person name="Price D.K."/>
            <person name="Whiteman N."/>
            <person name="Kopp A."/>
            <person name="Matute D.R."/>
            <person name="Petrov D.A."/>
        </authorList>
    </citation>
    <scope>NUCLEOTIDE SEQUENCE [LARGE SCALE GENOMIC DNA]</scope>
</reference>
<keyword evidence="2" id="KW-1185">Reference proteome</keyword>
<name>A0ABM5GX19_DRORH</name>
<organism evidence="1 2">
    <name type="scientific">Drosophila rhopaloa</name>
    <name type="common">Fruit fly</name>
    <dbReference type="NCBI Taxonomy" id="1041015"/>
    <lineage>
        <taxon>Eukaryota</taxon>
        <taxon>Metazoa</taxon>
        <taxon>Ecdysozoa</taxon>
        <taxon>Arthropoda</taxon>
        <taxon>Hexapoda</taxon>
        <taxon>Insecta</taxon>
        <taxon>Pterygota</taxon>
        <taxon>Neoptera</taxon>
        <taxon>Endopterygota</taxon>
        <taxon>Diptera</taxon>
        <taxon>Brachycera</taxon>
        <taxon>Muscomorpha</taxon>
        <taxon>Ephydroidea</taxon>
        <taxon>Drosophilidae</taxon>
        <taxon>Drosophila</taxon>
        <taxon>Sophophora</taxon>
    </lineage>
</organism>
<sequence length="361" mass="41756">MLLKILRKYGTLNHLVGNHHPHSPHSQYPRSHRISGCGCGCRCGCGLGSGCGDFPGDRRKLHDWDRQSAAHDQRRKIIPKLVYLHNPWKYLVTKFNLWKLKWLWDRDFSEPDFLEGAKQAAIVMTDIIRQQSAEKISEYTTPVGFQQITRDMLLSRNDTRLQLVRFEREHLRRAIPMKVATRQNFGRKYAFIDMLFVGLRNTKDFDTATEVVEVSEIIRRMDNELKTPPEVVAVPHRIVFAEIFIRFRRDYTADTRRGFNATNQQSKNFPFNAPFNAPTSTSAIANAKPSQQSFIQSAMDPMRSTQNPATAALPQTGRIIPRMDDVGWSVSFYKILTFDVLNYDPQSRRHQQQQNHEKGNP</sequence>
<reference evidence="1" key="2">
    <citation type="submission" date="2025-05" db="UniProtKB">
        <authorList>
            <consortium name="EnsemblMetazoa"/>
        </authorList>
    </citation>
    <scope>IDENTIFICATION</scope>
</reference>